<evidence type="ECO:0000313" key="17">
    <source>
        <dbReference type="Proteomes" id="UP001195769"/>
    </source>
</evidence>
<feature type="chain" id="PRO_5041933264" description="CFEM domain-containing protein" evidence="14">
    <location>
        <begin position="19"/>
        <end position="347"/>
    </location>
</feature>
<accession>A0AAD4E3F9</accession>
<feature type="domain" description="CFEM" evidence="15">
    <location>
        <begin position="9"/>
        <end position="120"/>
    </location>
</feature>
<name>A0AAD4E3F9_9AGAM</name>
<reference evidence="16" key="1">
    <citation type="journal article" date="2020" name="New Phytol.">
        <title>Comparative genomics reveals dynamic genome evolution in host specialist ectomycorrhizal fungi.</title>
        <authorList>
            <person name="Lofgren L.A."/>
            <person name="Nguyen N.H."/>
            <person name="Vilgalys R."/>
            <person name="Ruytinx J."/>
            <person name="Liao H.L."/>
            <person name="Branco S."/>
            <person name="Kuo A."/>
            <person name="LaButti K."/>
            <person name="Lipzen A."/>
            <person name="Andreopoulos W."/>
            <person name="Pangilinan J."/>
            <person name="Riley R."/>
            <person name="Hundley H."/>
            <person name="Na H."/>
            <person name="Barry K."/>
            <person name="Grigoriev I.V."/>
            <person name="Stajich J.E."/>
            <person name="Kennedy P.G."/>
        </authorList>
    </citation>
    <scope>NUCLEOTIDE SEQUENCE</scope>
    <source>
        <strain evidence="16">FC203</strain>
    </source>
</reference>
<dbReference type="PANTHER" id="PTHR37928">
    <property type="entry name" value="CFEM DOMAIN PROTEIN (AFU_ORTHOLOGUE AFUA_6G14090)"/>
    <property type="match status" value="1"/>
</dbReference>
<dbReference type="Pfam" id="PF05730">
    <property type="entry name" value="CFEM"/>
    <property type="match status" value="2"/>
</dbReference>
<evidence type="ECO:0000256" key="7">
    <source>
        <dbReference type="ARBA" id="ARBA00022723"/>
    </source>
</evidence>
<sequence length="347" mass="35627">MLFKSLFVLATAALTAYAQSATTTSDAATATPSGITPCILSCSSQAASAGGCSSFSDLACVCTSTAFQAAAGACLQANCTTAEVAQAQALQQSQCASLSGNSTTTSASLTSPTTSPATTASGAKTSATSSGAATGLAPSLTLNSAFGGLVALAGALIGAAFVNLEFGVNVSQDYDVRLLRTYLLFGATLPFRARGNQAMQCLIVIKKYGRPFGFCAAQNYTLPECAQICAGTAATAAGCYSFSNSTCVCASQPFQAAIQSCFNTSCNITTQGTAWLYYSNLCTGGSSAGSVQVYSQATLLQPRVTRNLEYIIINPHVLAVIRWVGECVVYYNLCTPNSDINFWSTCD</sequence>
<feature type="domain" description="CFEM" evidence="15">
    <location>
        <begin position="197"/>
        <end position="307"/>
    </location>
</feature>
<dbReference type="RefSeq" id="XP_041224594.1">
    <property type="nucleotide sequence ID" value="XM_041377098.1"/>
</dbReference>
<evidence type="ECO:0000256" key="9">
    <source>
        <dbReference type="ARBA" id="ARBA00023004"/>
    </source>
</evidence>
<keyword evidence="17" id="KW-1185">Reference proteome</keyword>
<gene>
    <name evidence="16" type="ORF">F5891DRAFT_981420</name>
</gene>
<dbReference type="InterPro" id="IPR008427">
    <property type="entry name" value="Extracellular_membr_CFEM_dom"/>
</dbReference>
<keyword evidence="5" id="KW-0964">Secreted</keyword>
<dbReference type="GO" id="GO:0046872">
    <property type="term" value="F:metal ion binding"/>
    <property type="evidence" value="ECO:0007669"/>
    <property type="project" value="UniProtKB-KW"/>
</dbReference>
<evidence type="ECO:0000256" key="10">
    <source>
        <dbReference type="ARBA" id="ARBA00023136"/>
    </source>
</evidence>
<dbReference type="AlphaFoldDB" id="A0AAD4E3F9"/>
<evidence type="ECO:0000256" key="14">
    <source>
        <dbReference type="SAM" id="SignalP"/>
    </source>
</evidence>
<feature type="signal peptide" evidence="14">
    <location>
        <begin position="1"/>
        <end position="18"/>
    </location>
</feature>
<dbReference type="EMBL" id="JABBWK010000035">
    <property type="protein sequence ID" value="KAG1899018.1"/>
    <property type="molecule type" value="Genomic_DNA"/>
</dbReference>
<protein>
    <recommendedName>
        <fullName evidence="15">CFEM domain-containing protein</fullName>
    </recommendedName>
</protein>
<evidence type="ECO:0000256" key="3">
    <source>
        <dbReference type="ARBA" id="ARBA00010031"/>
    </source>
</evidence>
<evidence type="ECO:0000256" key="5">
    <source>
        <dbReference type="ARBA" id="ARBA00022525"/>
    </source>
</evidence>
<keyword evidence="10" id="KW-0472">Membrane</keyword>
<evidence type="ECO:0000256" key="12">
    <source>
        <dbReference type="ARBA" id="ARBA00023180"/>
    </source>
</evidence>
<keyword evidence="4" id="KW-1003">Cell membrane</keyword>
<keyword evidence="11" id="KW-1015">Disulfide bond</keyword>
<evidence type="ECO:0000256" key="13">
    <source>
        <dbReference type="ARBA" id="ARBA00023288"/>
    </source>
</evidence>
<evidence type="ECO:0000256" key="8">
    <source>
        <dbReference type="ARBA" id="ARBA00022729"/>
    </source>
</evidence>
<proteinExistence type="inferred from homology"/>
<comment type="similarity">
    <text evidence="3">Belongs to the RBT5 family.</text>
</comment>
<dbReference type="GO" id="GO:0005886">
    <property type="term" value="C:plasma membrane"/>
    <property type="evidence" value="ECO:0007669"/>
    <property type="project" value="UniProtKB-SubCell"/>
</dbReference>
<keyword evidence="12" id="KW-0325">Glycoprotein</keyword>
<keyword evidence="7" id="KW-0479">Metal-binding</keyword>
<evidence type="ECO:0000256" key="1">
    <source>
        <dbReference type="ARBA" id="ARBA00004609"/>
    </source>
</evidence>
<dbReference type="Proteomes" id="UP001195769">
    <property type="component" value="Unassembled WGS sequence"/>
</dbReference>
<keyword evidence="9" id="KW-0408">Iron</keyword>
<comment type="caution">
    <text evidence="16">The sequence shown here is derived from an EMBL/GenBank/DDBJ whole genome shotgun (WGS) entry which is preliminary data.</text>
</comment>
<dbReference type="GeneID" id="64671396"/>
<evidence type="ECO:0000256" key="6">
    <source>
        <dbReference type="ARBA" id="ARBA00022617"/>
    </source>
</evidence>
<evidence type="ECO:0000256" key="2">
    <source>
        <dbReference type="ARBA" id="ARBA00004613"/>
    </source>
</evidence>
<evidence type="ECO:0000256" key="11">
    <source>
        <dbReference type="ARBA" id="ARBA00023157"/>
    </source>
</evidence>
<dbReference type="PANTHER" id="PTHR37928:SF2">
    <property type="entry name" value="GPI ANCHORED CFEM DOMAIN PROTEIN (AFU_ORTHOLOGUE AFUA_6G10580)"/>
    <property type="match status" value="1"/>
</dbReference>
<organism evidence="16 17">
    <name type="scientific">Suillus fuscotomentosus</name>
    <dbReference type="NCBI Taxonomy" id="1912939"/>
    <lineage>
        <taxon>Eukaryota</taxon>
        <taxon>Fungi</taxon>
        <taxon>Dikarya</taxon>
        <taxon>Basidiomycota</taxon>
        <taxon>Agaricomycotina</taxon>
        <taxon>Agaricomycetes</taxon>
        <taxon>Agaricomycetidae</taxon>
        <taxon>Boletales</taxon>
        <taxon>Suillineae</taxon>
        <taxon>Suillaceae</taxon>
        <taxon>Suillus</taxon>
    </lineage>
</organism>
<keyword evidence="8 14" id="KW-0732">Signal</keyword>
<dbReference type="GO" id="GO:0005576">
    <property type="term" value="C:extracellular region"/>
    <property type="evidence" value="ECO:0007669"/>
    <property type="project" value="UniProtKB-SubCell"/>
</dbReference>
<dbReference type="InterPro" id="IPR051735">
    <property type="entry name" value="CFEM_domain"/>
</dbReference>
<comment type="subcellular location">
    <subcellularLocation>
        <location evidence="1">Cell membrane</location>
        <topology evidence="1">Lipid-anchor</topology>
        <topology evidence="1">GPI-anchor</topology>
    </subcellularLocation>
    <subcellularLocation>
        <location evidence="2">Secreted</location>
    </subcellularLocation>
</comment>
<evidence type="ECO:0000313" key="16">
    <source>
        <dbReference type="EMBL" id="KAG1899018.1"/>
    </source>
</evidence>
<keyword evidence="13" id="KW-0449">Lipoprotein</keyword>
<evidence type="ECO:0000256" key="4">
    <source>
        <dbReference type="ARBA" id="ARBA00022475"/>
    </source>
</evidence>
<keyword evidence="6" id="KW-0349">Heme</keyword>
<evidence type="ECO:0000259" key="15">
    <source>
        <dbReference type="PROSITE" id="PS52012"/>
    </source>
</evidence>
<dbReference type="PROSITE" id="PS52012">
    <property type="entry name" value="CFEM"/>
    <property type="match status" value="2"/>
</dbReference>
<dbReference type="SMART" id="SM00747">
    <property type="entry name" value="CFEM"/>
    <property type="match status" value="2"/>
</dbReference>